<comment type="pathway">
    <text evidence="2">Protein modification; protein ubiquitination.</text>
</comment>
<dbReference type="InterPro" id="IPR044066">
    <property type="entry name" value="TRIAD_supradom"/>
</dbReference>
<dbReference type="PANTHER" id="PTHR47763:SF1">
    <property type="entry name" value="DUF659 DOMAIN-CONTAINING PROTEIN"/>
    <property type="match status" value="1"/>
</dbReference>
<dbReference type="PROSITE" id="PS51873">
    <property type="entry name" value="TRIAD"/>
    <property type="match status" value="1"/>
</dbReference>
<dbReference type="GO" id="GO:0005737">
    <property type="term" value="C:cytoplasm"/>
    <property type="evidence" value="ECO:0007669"/>
    <property type="project" value="TreeGrafter"/>
</dbReference>
<evidence type="ECO:0000259" key="10">
    <source>
        <dbReference type="PROSITE" id="PS51873"/>
    </source>
</evidence>
<feature type="domain" description="RING-type" evidence="10">
    <location>
        <begin position="852"/>
        <end position="1064"/>
    </location>
</feature>
<dbReference type="SUPFAM" id="SSF53300">
    <property type="entry name" value="vWA-like"/>
    <property type="match status" value="1"/>
</dbReference>
<comment type="caution">
    <text evidence="11">The sequence shown here is derived from an EMBL/GenBank/DDBJ whole genome shotgun (WGS) entry which is preliminary data.</text>
</comment>
<keyword evidence="4" id="KW-0808">Transferase</keyword>
<evidence type="ECO:0000313" key="12">
    <source>
        <dbReference type="Proteomes" id="UP001172101"/>
    </source>
</evidence>
<dbReference type="InterPro" id="IPR052969">
    <property type="entry name" value="Thr-specific_kinase-like"/>
</dbReference>
<dbReference type="Pfam" id="PF22605">
    <property type="entry name" value="IBR_2"/>
    <property type="match status" value="1"/>
</dbReference>
<keyword evidence="8" id="KW-0833">Ubl conjugation pathway</keyword>
<proteinExistence type="predicted"/>
<evidence type="ECO:0000256" key="8">
    <source>
        <dbReference type="ARBA" id="ARBA00022786"/>
    </source>
</evidence>
<organism evidence="11 12">
    <name type="scientific">Lasiosphaeria miniovina</name>
    <dbReference type="NCBI Taxonomy" id="1954250"/>
    <lineage>
        <taxon>Eukaryota</taxon>
        <taxon>Fungi</taxon>
        <taxon>Dikarya</taxon>
        <taxon>Ascomycota</taxon>
        <taxon>Pezizomycotina</taxon>
        <taxon>Sordariomycetes</taxon>
        <taxon>Sordariomycetidae</taxon>
        <taxon>Sordariales</taxon>
        <taxon>Lasiosphaeriaceae</taxon>
        <taxon>Lasiosphaeria</taxon>
    </lineage>
</organism>
<dbReference type="SUPFAM" id="SSF57850">
    <property type="entry name" value="RING/U-box"/>
    <property type="match status" value="1"/>
</dbReference>
<dbReference type="GO" id="GO:0004674">
    <property type="term" value="F:protein serine/threonine kinase activity"/>
    <property type="evidence" value="ECO:0007669"/>
    <property type="project" value="TreeGrafter"/>
</dbReference>
<evidence type="ECO:0000256" key="6">
    <source>
        <dbReference type="ARBA" id="ARBA00022737"/>
    </source>
</evidence>
<keyword evidence="9" id="KW-0862">Zinc</keyword>
<dbReference type="AlphaFoldDB" id="A0AA40ABB1"/>
<evidence type="ECO:0000256" key="2">
    <source>
        <dbReference type="ARBA" id="ARBA00004906"/>
    </source>
</evidence>
<dbReference type="GO" id="GO:0061630">
    <property type="term" value="F:ubiquitin protein ligase activity"/>
    <property type="evidence" value="ECO:0007669"/>
    <property type="project" value="UniProtKB-EC"/>
</dbReference>
<evidence type="ECO:0000256" key="1">
    <source>
        <dbReference type="ARBA" id="ARBA00001798"/>
    </source>
</evidence>
<feature type="non-terminal residue" evidence="11">
    <location>
        <position position="1066"/>
    </location>
</feature>
<name>A0AA40ABB1_9PEZI</name>
<dbReference type="EC" id="2.3.2.31" evidence="3"/>
<dbReference type="InterPro" id="IPR036465">
    <property type="entry name" value="vWFA_dom_sf"/>
</dbReference>
<evidence type="ECO:0000256" key="4">
    <source>
        <dbReference type="ARBA" id="ARBA00022679"/>
    </source>
</evidence>
<evidence type="ECO:0000256" key="7">
    <source>
        <dbReference type="ARBA" id="ARBA00022771"/>
    </source>
</evidence>
<dbReference type="GO" id="GO:0008270">
    <property type="term" value="F:zinc ion binding"/>
    <property type="evidence" value="ECO:0007669"/>
    <property type="project" value="UniProtKB-KW"/>
</dbReference>
<comment type="catalytic activity">
    <reaction evidence="1">
        <text>[E2 ubiquitin-conjugating enzyme]-S-ubiquitinyl-L-cysteine + [acceptor protein]-L-lysine = [E2 ubiquitin-conjugating enzyme]-L-cysteine + [acceptor protein]-N(6)-ubiquitinyl-L-lysine.</text>
        <dbReference type="EC" id="2.3.2.31"/>
    </reaction>
</comment>
<gene>
    <name evidence="11" type="ORF">B0T26DRAFT_831837</name>
</gene>
<dbReference type="Proteomes" id="UP001172101">
    <property type="component" value="Unassembled WGS sequence"/>
</dbReference>
<accession>A0AA40ABB1</accession>
<keyword evidence="6" id="KW-0677">Repeat</keyword>
<evidence type="ECO:0000313" key="11">
    <source>
        <dbReference type="EMBL" id="KAK0712718.1"/>
    </source>
</evidence>
<evidence type="ECO:0000256" key="5">
    <source>
        <dbReference type="ARBA" id="ARBA00022723"/>
    </source>
</evidence>
<dbReference type="EMBL" id="JAUIRO010000005">
    <property type="protein sequence ID" value="KAK0712718.1"/>
    <property type="molecule type" value="Genomic_DNA"/>
</dbReference>
<keyword evidence="5" id="KW-0479">Metal-binding</keyword>
<keyword evidence="7" id="KW-0863">Zinc-finger</keyword>
<reference evidence="11" key="1">
    <citation type="submission" date="2023-06" db="EMBL/GenBank/DDBJ databases">
        <title>Genome-scale phylogeny and comparative genomics of the fungal order Sordariales.</title>
        <authorList>
            <consortium name="Lawrence Berkeley National Laboratory"/>
            <person name="Hensen N."/>
            <person name="Bonometti L."/>
            <person name="Westerberg I."/>
            <person name="Brannstrom I.O."/>
            <person name="Guillou S."/>
            <person name="Cros-Aarteil S."/>
            <person name="Calhoun S."/>
            <person name="Haridas S."/>
            <person name="Kuo A."/>
            <person name="Mondo S."/>
            <person name="Pangilinan J."/>
            <person name="Riley R."/>
            <person name="LaButti K."/>
            <person name="Andreopoulos B."/>
            <person name="Lipzen A."/>
            <person name="Chen C."/>
            <person name="Yanf M."/>
            <person name="Daum C."/>
            <person name="Ng V."/>
            <person name="Clum A."/>
            <person name="Steindorff A."/>
            <person name="Ohm R."/>
            <person name="Martin F."/>
            <person name="Silar P."/>
            <person name="Natvig D."/>
            <person name="Lalanne C."/>
            <person name="Gautier V."/>
            <person name="Ament-velasquez S.L."/>
            <person name="Kruys A."/>
            <person name="Hutchinson M.I."/>
            <person name="Powell A.J."/>
            <person name="Barry K."/>
            <person name="Miller A.N."/>
            <person name="Grigoriev I.V."/>
            <person name="Debuchy R."/>
            <person name="Gladieux P."/>
            <person name="Thoren M.H."/>
            <person name="Johannesson H."/>
        </authorList>
    </citation>
    <scope>NUCLEOTIDE SEQUENCE</scope>
    <source>
        <strain evidence="11">SMH2392-1A</strain>
    </source>
</reference>
<dbReference type="GeneID" id="85330744"/>
<protein>
    <recommendedName>
        <fullName evidence="3">RBR-type E3 ubiquitin transferase</fullName>
        <ecNumber evidence="3">2.3.2.31</ecNumber>
    </recommendedName>
</protein>
<keyword evidence="12" id="KW-1185">Reference proteome</keyword>
<dbReference type="InterPro" id="IPR054694">
    <property type="entry name" value="Parkin-like_IBR"/>
</dbReference>
<dbReference type="Gene3D" id="3.40.50.410">
    <property type="entry name" value="von Willebrand factor, type A domain"/>
    <property type="match status" value="1"/>
</dbReference>
<dbReference type="PANTHER" id="PTHR47763">
    <property type="entry name" value="ALPHA-PROTEIN KINASE VWKA"/>
    <property type="match status" value="1"/>
</dbReference>
<evidence type="ECO:0000256" key="3">
    <source>
        <dbReference type="ARBA" id="ARBA00012251"/>
    </source>
</evidence>
<sequence>MASSSDAEVYDLLLLVDATASMGEYLKALNKSLQDLIRISTLTSCFLRIGVLAYRDYYGGPHVKVTEWSGWYSREDSGSDITQDALLAFASQLSCENGGDWPEAAKSGLAHCYDVMRSGPAASTVIVLFADAPPHTDMTGGEQHVSEQEMLSSGASHTAALFLDWASAAHALRHGEKRAQVFSIIESGSYLQNMASYSFLSAKTGGVCVDFLSRPSSAEITTLTIGLLLAWMGAEKPGAALSSRQLARVIGYKDGTKIDHVTSEKAEVASQYLLVSRNPGEVVSVQRNLTYTPLSLASMAELIPRRAHPVTSFSARYSADAAYREVVVAQLDGIIWSDVTAMAHNPVFGTLWRAVCSDRHSPARDTLMTSFSQRVDRLPGGHLGPRQHMRAWLDESYDRSGEIGDIISSVPAASRFPCVFVDPTLVSGAEEEDGAAARPSRRLQRRDLLEIGRSCRPRVLRLLGRLLTRMTHVESEATLPQHIRDVPEHQVARIPLALAQLQHGRQFWRVLLHAVIPGTMLTARPAALLAALSLRMGIRRLEDAAYAELRAWSGRWNDPASPETFNMHCLTLLLDADQQHRDGNTTSILQAGERALFQALVNYKLLELNLDTALTATVGWTPDRTRLPPGPTVQCARCHLPRSVTVMADGGVCGLCAFGFAAESSDVVAWVECSAAHCRAQYTLYLPARLRVRPKCHYCRANGRLTPAARTPAPCVTCAACRSRIIWPPAYRPPGFDEQQFRCVGCASSQHTTTVDIETTARALLAENGAAGWLLRNDGGKIPRPFEHNTTLFQLLQSARGGVQGLAESVAPLPPLSECPGLTLTLNYRPLLNAPALIDTLRARVDARTVQHAETCSLCFRTTPASLPSWQILRLACGGRAGCRSRICAACMSAWYGSGKNARGRLLHIPALLCPFCRRAPVAARMPAPLFRELRHLGGLRAAVAESVTAGRWRYAWCARCGFAKRFAERVCWPAGDEEEEVSGWQCDDCVAWREEDDGVGAGTVRACPKCLTPTERMGGCHHIACTIPGCGADWCFECGLQFAVEDIYRHMGEEHGGWYGFDEDG</sequence>
<dbReference type="Gene3D" id="1.20.120.1750">
    <property type="match status" value="1"/>
</dbReference>
<evidence type="ECO:0000256" key="9">
    <source>
        <dbReference type="ARBA" id="ARBA00022833"/>
    </source>
</evidence>
<dbReference type="RefSeq" id="XP_060294041.1">
    <property type="nucleotide sequence ID" value="XM_060447474.1"/>
</dbReference>